<evidence type="ECO:0000259" key="3">
    <source>
        <dbReference type="SMART" id="SM00066"/>
    </source>
</evidence>
<feature type="compositionally biased region" description="Polar residues" evidence="2">
    <location>
        <begin position="186"/>
        <end position="202"/>
    </location>
</feature>
<feature type="region of interest" description="Disordered" evidence="2">
    <location>
        <begin position="186"/>
        <end position="229"/>
    </location>
</feature>
<keyword evidence="1" id="KW-0539">Nucleus</keyword>
<name>A0A179I2J0_CORDF</name>
<dbReference type="GO" id="GO:0008270">
    <property type="term" value="F:zinc ion binding"/>
    <property type="evidence" value="ECO:0007669"/>
    <property type="project" value="InterPro"/>
</dbReference>
<dbReference type="EMBL" id="LUKN01004461">
    <property type="protein sequence ID" value="OAQ95988.1"/>
    <property type="molecule type" value="Genomic_DNA"/>
</dbReference>
<feature type="compositionally biased region" description="Low complexity" evidence="2">
    <location>
        <begin position="203"/>
        <end position="212"/>
    </location>
</feature>
<dbReference type="InterPro" id="IPR001138">
    <property type="entry name" value="Zn2Cys6_DnaBD"/>
</dbReference>
<evidence type="ECO:0000256" key="2">
    <source>
        <dbReference type="SAM" id="MobiDB-lite"/>
    </source>
</evidence>
<protein>
    <recommendedName>
        <fullName evidence="3">Zn(2)-C6 fungal-type domain-containing protein</fullName>
    </recommendedName>
</protein>
<feature type="compositionally biased region" description="Polar residues" evidence="2">
    <location>
        <begin position="402"/>
        <end position="431"/>
    </location>
</feature>
<dbReference type="SUPFAM" id="SSF57701">
    <property type="entry name" value="Zn2/Cys6 DNA-binding domain"/>
    <property type="match status" value="1"/>
</dbReference>
<evidence type="ECO:0000313" key="4">
    <source>
        <dbReference type="EMBL" id="OAQ95988.1"/>
    </source>
</evidence>
<dbReference type="CDD" id="cd00067">
    <property type="entry name" value="GAL4"/>
    <property type="match status" value="1"/>
</dbReference>
<feature type="region of interest" description="Disordered" evidence="2">
    <location>
        <begin position="69"/>
        <end position="105"/>
    </location>
</feature>
<gene>
    <name evidence="4" type="ORF">LLEC1_01663</name>
</gene>
<keyword evidence="5" id="KW-1185">Reference proteome</keyword>
<evidence type="ECO:0000256" key="1">
    <source>
        <dbReference type="ARBA" id="ARBA00023242"/>
    </source>
</evidence>
<feature type="domain" description="Zn(2)-C6 fungal-type" evidence="3">
    <location>
        <begin position="138"/>
        <end position="190"/>
    </location>
</feature>
<sequence>MATICSLPLHSTAQSWQKADNRAPAPGSSQLLAAYSCSISSKTYSGYDSLQHKPQHQLPPNGSCGLDAASTLGYSSQKNSRQIEPSFDPNKSPPSGMTAKHGQPAPVIKRSYSTPAVHTMADSATTAGEKKRNKLGYHRTSIACSNDALGHCRRRKIRCIVSPEMQNRCINCIRLKKDCSFFPVDQQSGGDSQGKSTGQETGSSTAHSQSSSPILGPGHPAVMPSGSMYGTGPMQDAIGHAASTVGYASVAGEGLGIPTPADQNFVISSESSLAWGSAEPRPVAMPGSMDVGYGWRPYGSVSGSTEHISPFGPGPTTASNWMAATPGTPQLNDWTWDNGMPPTIPARSMSFSGELLGHPPPQLVPVPSNAPPYSTRGRPIIGNAFSSPITPAPGLHHLPSQAGDSSGTWGEQRQQMFHQPQPLQRNASFQSWGMPDVSGPPM</sequence>
<feature type="region of interest" description="Disordered" evidence="2">
    <location>
        <begin position="389"/>
        <end position="442"/>
    </location>
</feature>
<feature type="compositionally biased region" description="Polar residues" evidence="2">
    <location>
        <begin position="72"/>
        <end position="83"/>
    </location>
</feature>
<dbReference type="SMART" id="SM00066">
    <property type="entry name" value="GAL4"/>
    <property type="match status" value="1"/>
</dbReference>
<dbReference type="InterPro" id="IPR036864">
    <property type="entry name" value="Zn2-C6_fun-type_DNA-bd_sf"/>
</dbReference>
<accession>A0A179I2J0</accession>
<comment type="caution">
    <text evidence="4">The sequence shown here is derived from an EMBL/GenBank/DDBJ whole genome shotgun (WGS) entry which is preliminary data.</text>
</comment>
<dbReference type="OrthoDB" id="4150019at2759"/>
<dbReference type="AlphaFoldDB" id="A0A179I2J0"/>
<organism evidence="4 5">
    <name type="scientific">Cordyceps confragosa</name>
    <name type="common">Lecanicillium lecanii</name>
    <dbReference type="NCBI Taxonomy" id="2714763"/>
    <lineage>
        <taxon>Eukaryota</taxon>
        <taxon>Fungi</taxon>
        <taxon>Dikarya</taxon>
        <taxon>Ascomycota</taxon>
        <taxon>Pezizomycotina</taxon>
        <taxon>Sordariomycetes</taxon>
        <taxon>Hypocreomycetidae</taxon>
        <taxon>Hypocreales</taxon>
        <taxon>Cordycipitaceae</taxon>
        <taxon>Akanthomyces</taxon>
    </lineage>
</organism>
<dbReference type="Proteomes" id="UP000243081">
    <property type="component" value="Unassembled WGS sequence"/>
</dbReference>
<dbReference type="Gene3D" id="4.10.240.10">
    <property type="entry name" value="Zn(2)-C6 fungal-type DNA-binding domain"/>
    <property type="match status" value="1"/>
</dbReference>
<proteinExistence type="predicted"/>
<dbReference type="GO" id="GO:0000981">
    <property type="term" value="F:DNA-binding transcription factor activity, RNA polymerase II-specific"/>
    <property type="evidence" value="ECO:0007669"/>
    <property type="project" value="InterPro"/>
</dbReference>
<evidence type="ECO:0000313" key="5">
    <source>
        <dbReference type="Proteomes" id="UP000243081"/>
    </source>
</evidence>
<reference evidence="4 5" key="1">
    <citation type="submission" date="2016-03" db="EMBL/GenBank/DDBJ databases">
        <title>Fine-scale spatial genetic structure of a fungal parasite of coffee scale insects.</title>
        <authorList>
            <person name="Jackson D."/>
            <person name="Zemenick K.A."/>
            <person name="Malloure B."/>
            <person name="Quandt C.A."/>
            <person name="James T.Y."/>
        </authorList>
    </citation>
    <scope>NUCLEOTIDE SEQUENCE [LARGE SCALE GENOMIC DNA]</scope>
    <source>
        <strain evidence="4 5">UM487</strain>
    </source>
</reference>